<accession>A0ABW6CJ67</accession>
<dbReference type="Proteomes" id="UP001598130">
    <property type="component" value="Unassembled WGS sequence"/>
</dbReference>
<feature type="region of interest" description="Disordered" evidence="2">
    <location>
        <begin position="668"/>
        <end position="732"/>
    </location>
</feature>
<evidence type="ECO:0000256" key="2">
    <source>
        <dbReference type="SAM" id="MobiDB-lite"/>
    </source>
</evidence>
<organism evidence="4 5">
    <name type="scientific">Phenylobacterium ferrooxidans</name>
    <dbReference type="NCBI Taxonomy" id="2982689"/>
    <lineage>
        <taxon>Bacteria</taxon>
        <taxon>Pseudomonadati</taxon>
        <taxon>Pseudomonadota</taxon>
        <taxon>Alphaproteobacteria</taxon>
        <taxon>Caulobacterales</taxon>
        <taxon>Caulobacteraceae</taxon>
        <taxon>Phenylobacterium</taxon>
    </lineage>
</organism>
<evidence type="ECO:0000313" key="4">
    <source>
        <dbReference type="EMBL" id="MFD3263108.1"/>
    </source>
</evidence>
<keyword evidence="3" id="KW-0472">Membrane</keyword>
<sequence length="869" mass="92441">MKIKKRHPPVDFQSLTDEDATQRLGAVAPEATPDLDLAAAVPPLSPPVAEPQGSAPLSPIPPAADLAPANVQIPAPRPDPAPNKTIRADIPSAWPIYLAALVVSVLWALAPIAFAFGYRRAVSPFDFDPFALTVLAAMALGPAAFVWIAAYMIRQGQKLGAEARRAKQLADEMVTPAMSAGARASDVVQAVREEIVRAGTAADEARETLLALRQALASESERLIEAASTSARTANELTGVLGQERTQMASLTQALDTQAGAVADAITKQARMVAEASDLAETQLREAEAALAARAADLAAAAGEASDAARTAGEDLTRHISRLETAGVGVADQIRGVEQGLTEQRAGLVTTAHALRAEQEAFGAQSETHAAQLSEFISQARLSTAEMGDRAVKGGEALRELIAEAAEQFRELAESAKAERDEFGQSTLHSMEAVSQAAAEERRKLEEQTRAAIDGLGQAAEETRKAAEAHAVTAREQVDQLSEAAFSAGQKANQVFEQRLAEARDLIERSAQMVEQAGAATARKLEEGAVAARATLDELAGMMADIEARATRLPAAARGQAEEVRQAVADSIEDLMEQARRTSDETQAIDAAFQERVRRNYEMLSEAVRLMGTVAGGASSPAPPQPAQMRERIAAPPPRAARRREPEPETLFADIEDDEDDEALELTQSVAPEPAARRPRTLAPLPEPEIPARRRLRLTPTATDEEFSSVFEQAGGRPEAPTPAPAAEEAGDEWTWKDLLSSIDESGAPGKPGLQQVLAAEVAAMGIDPVALLPRGRIDEISAAIQVEDVDGAREVVRKLAPAATRRLARRLFTDGTLRQQVVTYLNGFQDMLDDAAARDHQGFEVGKLLSSDAGRTYLLFDAAAGDLV</sequence>
<feature type="compositionally biased region" description="Low complexity" evidence="2">
    <location>
        <begin position="31"/>
        <end position="42"/>
    </location>
</feature>
<evidence type="ECO:0000256" key="1">
    <source>
        <dbReference type="SAM" id="Coils"/>
    </source>
</evidence>
<keyword evidence="3" id="KW-0812">Transmembrane</keyword>
<dbReference type="RefSeq" id="WP_377367769.1">
    <property type="nucleotide sequence ID" value="NZ_JAOTJD010000005.1"/>
</dbReference>
<protein>
    <submittedName>
        <fullName evidence="4">Polar localization protein TipN</fullName>
    </submittedName>
</protein>
<evidence type="ECO:0000256" key="3">
    <source>
        <dbReference type="SAM" id="Phobius"/>
    </source>
</evidence>
<dbReference type="EMBL" id="JAOTJD010000005">
    <property type="protein sequence ID" value="MFD3263108.1"/>
    <property type="molecule type" value="Genomic_DNA"/>
</dbReference>
<comment type="caution">
    <text evidence="4">The sequence shown here is derived from an EMBL/GenBank/DDBJ whole genome shotgun (WGS) entry which is preliminary data.</text>
</comment>
<feature type="coiled-coil region" evidence="1">
    <location>
        <begin position="402"/>
        <end position="484"/>
    </location>
</feature>
<feature type="transmembrane region" description="Helical" evidence="3">
    <location>
        <begin position="130"/>
        <end position="153"/>
    </location>
</feature>
<proteinExistence type="predicted"/>
<reference evidence="4 5" key="1">
    <citation type="submission" date="2022-09" db="EMBL/GenBank/DDBJ databases">
        <title>New species of Phenylobacterium.</title>
        <authorList>
            <person name="Mieszkin S."/>
        </authorList>
    </citation>
    <scope>NUCLEOTIDE SEQUENCE [LARGE SCALE GENOMIC DNA]</scope>
    <source>
        <strain evidence="4 5">HK31-G</strain>
    </source>
</reference>
<keyword evidence="5" id="KW-1185">Reference proteome</keyword>
<evidence type="ECO:0000313" key="5">
    <source>
        <dbReference type="Proteomes" id="UP001598130"/>
    </source>
</evidence>
<gene>
    <name evidence="4" type="ORF">OCL97_03900</name>
</gene>
<keyword evidence="3" id="KW-1133">Transmembrane helix</keyword>
<name>A0ABW6CJ67_9CAUL</name>
<feature type="transmembrane region" description="Helical" evidence="3">
    <location>
        <begin position="94"/>
        <end position="118"/>
    </location>
</feature>
<keyword evidence="1" id="KW-0175">Coiled coil</keyword>
<feature type="region of interest" description="Disordered" evidence="2">
    <location>
        <begin position="1"/>
        <end position="61"/>
    </location>
</feature>